<gene>
    <name evidence="2" type="primary">Dsec\GM19358</name>
    <name evidence="2" type="ORF">Dsec_GM19358</name>
</gene>
<dbReference type="EMBL" id="CH480817">
    <property type="protein sequence ID" value="EDW50713.1"/>
    <property type="molecule type" value="Genomic_DNA"/>
</dbReference>
<dbReference type="PhylomeDB" id="B4HUU2"/>
<dbReference type="AlphaFoldDB" id="B4HUU2"/>
<dbReference type="OMA" id="ITQSQLH"/>
<keyword evidence="3" id="KW-1185">Reference proteome</keyword>
<evidence type="ECO:0000256" key="1">
    <source>
        <dbReference type="SAM" id="Phobius"/>
    </source>
</evidence>
<evidence type="ECO:0000313" key="3">
    <source>
        <dbReference type="Proteomes" id="UP000001292"/>
    </source>
</evidence>
<keyword evidence="1" id="KW-0472">Membrane</keyword>
<keyword evidence="1" id="KW-0812">Transmembrane</keyword>
<sequence>MNQFDLLSAESWKVGLTAITALFGYNSQLGSRSASPHPNRDPAPFTISIVITQSQLHTGSSNMPKAVVLLAVVDNFFVCLYIWAASTSTWRQQQSQSHRNADLAGFSEPQCPGSRLPIYGKQALNQRQSRNLGGKTETTAKI</sequence>
<feature type="transmembrane region" description="Helical" evidence="1">
    <location>
        <begin position="66"/>
        <end position="84"/>
    </location>
</feature>
<evidence type="ECO:0000313" key="2">
    <source>
        <dbReference type="EMBL" id="EDW50713.1"/>
    </source>
</evidence>
<organism evidence="3">
    <name type="scientific">Drosophila sechellia</name>
    <name type="common">Fruit fly</name>
    <dbReference type="NCBI Taxonomy" id="7238"/>
    <lineage>
        <taxon>Eukaryota</taxon>
        <taxon>Metazoa</taxon>
        <taxon>Ecdysozoa</taxon>
        <taxon>Arthropoda</taxon>
        <taxon>Hexapoda</taxon>
        <taxon>Insecta</taxon>
        <taxon>Pterygota</taxon>
        <taxon>Neoptera</taxon>
        <taxon>Endopterygota</taxon>
        <taxon>Diptera</taxon>
        <taxon>Brachycera</taxon>
        <taxon>Muscomorpha</taxon>
        <taxon>Ephydroidea</taxon>
        <taxon>Drosophilidae</taxon>
        <taxon>Drosophila</taxon>
        <taxon>Sophophora</taxon>
    </lineage>
</organism>
<dbReference type="Proteomes" id="UP000001292">
    <property type="component" value="Unassembled WGS sequence"/>
</dbReference>
<dbReference type="HOGENOM" id="CLU_1724196_0_0_1"/>
<proteinExistence type="predicted"/>
<keyword evidence="1" id="KW-1133">Transmembrane helix</keyword>
<reference evidence="2 3" key="1">
    <citation type="journal article" date="2007" name="Nature">
        <title>Evolution of genes and genomes on the Drosophila phylogeny.</title>
        <authorList>
            <consortium name="Drosophila 12 Genomes Consortium"/>
            <person name="Clark A.G."/>
            <person name="Eisen M.B."/>
            <person name="Smith D.R."/>
            <person name="Bergman C.M."/>
            <person name="Oliver B."/>
            <person name="Markow T.A."/>
            <person name="Kaufman T.C."/>
            <person name="Kellis M."/>
            <person name="Gelbart W."/>
            <person name="Iyer V.N."/>
            <person name="Pollard D.A."/>
            <person name="Sackton T.B."/>
            <person name="Larracuente A.M."/>
            <person name="Singh N.D."/>
            <person name="Abad J.P."/>
            <person name="Abt D.N."/>
            <person name="Adryan B."/>
            <person name="Aguade M."/>
            <person name="Akashi H."/>
            <person name="Anderson W.W."/>
            <person name="Aquadro C.F."/>
            <person name="Ardell D.H."/>
            <person name="Arguello R."/>
            <person name="Artieri C.G."/>
            <person name="Barbash D.A."/>
            <person name="Barker D."/>
            <person name="Barsanti P."/>
            <person name="Batterham P."/>
            <person name="Batzoglou S."/>
            <person name="Begun D."/>
            <person name="Bhutkar A."/>
            <person name="Blanco E."/>
            <person name="Bosak S.A."/>
            <person name="Bradley R.K."/>
            <person name="Brand A.D."/>
            <person name="Brent M.R."/>
            <person name="Brooks A.N."/>
            <person name="Brown R.H."/>
            <person name="Butlin R.K."/>
            <person name="Caggese C."/>
            <person name="Calvi B.R."/>
            <person name="Bernardo de Carvalho A."/>
            <person name="Caspi A."/>
            <person name="Castrezana S."/>
            <person name="Celniker S.E."/>
            <person name="Chang J.L."/>
            <person name="Chapple C."/>
            <person name="Chatterji S."/>
            <person name="Chinwalla A."/>
            <person name="Civetta A."/>
            <person name="Clifton S.W."/>
            <person name="Comeron J.M."/>
            <person name="Costello J.C."/>
            <person name="Coyne J.A."/>
            <person name="Daub J."/>
            <person name="David R.G."/>
            <person name="Delcher A.L."/>
            <person name="Delehaunty K."/>
            <person name="Do C.B."/>
            <person name="Ebling H."/>
            <person name="Edwards K."/>
            <person name="Eickbush T."/>
            <person name="Evans J.D."/>
            <person name="Filipski A."/>
            <person name="Findeiss S."/>
            <person name="Freyhult E."/>
            <person name="Fulton L."/>
            <person name="Fulton R."/>
            <person name="Garcia A.C."/>
            <person name="Gardiner A."/>
            <person name="Garfield D.A."/>
            <person name="Garvin B.E."/>
            <person name="Gibson G."/>
            <person name="Gilbert D."/>
            <person name="Gnerre S."/>
            <person name="Godfrey J."/>
            <person name="Good R."/>
            <person name="Gotea V."/>
            <person name="Gravely B."/>
            <person name="Greenberg A.J."/>
            <person name="Griffiths-Jones S."/>
            <person name="Gross S."/>
            <person name="Guigo R."/>
            <person name="Gustafson E.A."/>
            <person name="Haerty W."/>
            <person name="Hahn M.W."/>
            <person name="Halligan D.L."/>
            <person name="Halpern A.L."/>
            <person name="Halter G.M."/>
            <person name="Han M.V."/>
            <person name="Heger A."/>
            <person name="Hillier L."/>
            <person name="Hinrichs A.S."/>
            <person name="Holmes I."/>
            <person name="Hoskins R.A."/>
            <person name="Hubisz M.J."/>
            <person name="Hultmark D."/>
            <person name="Huntley M.A."/>
            <person name="Jaffe D.B."/>
            <person name="Jagadeeshan S."/>
            <person name="Jeck W.R."/>
            <person name="Johnson J."/>
            <person name="Jones C.D."/>
            <person name="Jordan W.C."/>
            <person name="Karpen G.H."/>
            <person name="Kataoka E."/>
            <person name="Keightley P.D."/>
            <person name="Kheradpour P."/>
            <person name="Kirkness E.F."/>
            <person name="Koerich L.B."/>
            <person name="Kristiansen K."/>
            <person name="Kudrna D."/>
            <person name="Kulathinal R.J."/>
            <person name="Kumar S."/>
            <person name="Kwok R."/>
            <person name="Lander E."/>
            <person name="Langley C.H."/>
            <person name="Lapoint R."/>
            <person name="Lazzaro B.P."/>
            <person name="Lee S.J."/>
            <person name="Levesque L."/>
            <person name="Li R."/>
            <person name="Lin C.F."/>
            <person name="Lin M.F."/>
            <person name="Lindblad-Toh K."/>
            <person name="Llopart A."/>
            <person name="Long M."/>
            <person name="Low L."/>
            <person name="Lozovsky E."/>
            <person name="Lu J."/>
            <person name="Luo M."/>
            <person name="Machado C.A."/>
            <person name="Makalowski W."/>
            <person name="Marzo M."/>
            <person name="Matsuda M."/>
            <person name="Matzkin L."/>
            <person name="McAllister B."/>
            <person name="McBride C.S."/>
            <person name="McKernan B."/>
            <person name="McKernan K."/>
            <person name="Mendez-Lago M."/>
            <person name="Minx P."/>
            <person name="Mollenhauer M.U."/>
            <person name="Montooth K."/>
            <person name="Mount S.M."/>
            <person name="Mu X."/>
            <person name="Myers E."/>
            <person name="Negre B."/>
            <person name="Newfeld S."/>
            <person name="Nielsen R."/>
            <person name="Noor M.A."/>
            <person name="O'Grady P."/>
            <person name="Pachter L."/>
            <person name="Papaceit M."/>
            <person name="Parisi M.J."/>
            <person name="Parisi M."/>
            <person name="Parts L."/>
            <person name="Pedersen J.S."/>
            <person name="Pesole G."/>
            <person name="Phillippy A.M."/>
            <person name="Ponting C.P."/>
            <person name="Pop M."/>
            <person name="Porcelli D."/>
            <person name="Powell J.R."/>
            <person name="Prohaska S."/>
            <person name="Pruitt K."/>
            <person name="Puig M."/>
            <person name="Quesneville H."/>
            <person name="Ram K.R."/>
            <person name="Rand D."/>
            <person name="Rasmussen M.D."/>
            <person name="Reed L.K."/>
            <person name="Reenan R."/>
            <person name="Reily A."/>
            <person name="Remington K.A."/>
            <person name="Rieger T.T."/>
            <person name="Ritchie M.G."/>
            <person name="Robin C."/>
            <person name="Rogers Y.H."/>
            <person name="Rohde C."/>
            <person name="Rozas J."/>
            <person name="Rubenfield M.J."/>
            <person name="Ruiz A."/>
            <person name="Russo S."/>
            <person name="Salzberg S.L."/>
            <person name="Sanchez-Gracia A."/>
            <person name="Saranga D.J."/>
            <person name="Sato H."/>
            <person name="Schaeffer S.W."/>
            <person name="Schatz M.C."/>
            <person name="Schlenke T."/>
            <person name="Schwartz R."/>
            <person name="Segarra C."/>
            <person name="Singh R.S."/>
            <person name="Sirot L."/>
            <person name="Sirota M."/>
            <person name="Sisneros N.B."/>
            <person name="Smith C.D."/>
            <person name="Smith T.F."/>
            <person name="Spieth J."/>
            <person name="Stage D.E."/>
            <person name="Stark A."/>
            <person name="Stephan W."/>
            <person name="Strausberg R.L."/>
            <person name="Strempel S."/>
            <person name="Sturgill D."/>
            <person name="Sutton G."/>
            <person name="Sutton G.G."/>
            <person name="Tao W."/>
            <person name="Teichmann S."/>
            <person name="Tobari Y.N."/>
            <person name="Tomimura Y."/>
            <person name="Tsolas J.M."/>
            <person name="Valente V.L."/>
            <person name="Venter E."/>
            <person name="Venter J.C."/>
            <person name="Vicario S."/>
            <person name="Vieira F.G."/>
            <person name="Vilella A.J."/>
            <person name="Villasante A."/>
            <person name="Walenz B."/>
            <person name="Wang J."/>
            <person name="Wasserman M."/>
            <person name="Watts T."/>
            <person name="Wilson D."/>
            <person name="Wilson R.K."/>
            <person name="Wing R.A."/>
            <person name="Wolfner M.F."/>
            <person name="Wong A."/>
            <person name="Wong G.K."/>
            <person name="Wu C.I."/>
            <person name="Wu G."/>
            <person name="Yamamoto D."/>
            <person name="Yang H.P."/>
            <person name="Yang S.P."/>
            <person name="Yorke J.A."/>
            <person name="Yoshida K."/>
            <person name="Zdobnov E."/>
            <person name="Zhang P."/>
            <person name="Zhang Y."/>
            <person name="Zimin A.V."/>
            <person name="Baldwin J."/>
            <person name="Abdouelleil A."/>
            <person name="Abdulkadir J."/>
            <person name="Abebe A."/>
            <person name="Abera B."/>
            <person name="Abreu J."/>
            <person name="Acer S.C."/>
            <person name="Aftuck L."/>
            <person name="Alexander A."/>
            <person name="An P."/>
            <person name="Anderson E."/>
            <person name="Anderson S."/>
            <person name="Arachi H."/>
            <person name="Azer M."/>
            <person name="Bachantsang P."/>
            <person name="Barry A."/>
            <person name="Bayul T."/>
            <person name="Berlin A."/>
            <person name="Bessette D."/>
            <person name="Bloom T."/>
            <person name="Blye J."/>
            <person name="Boguslavskiy L."/>
            <person name="Bonnet C."/>
            <person name="Boukhgalter B."/>
            <person name="Bourzgui I."/>
            <person name="Brown A."/>
            <person name="Cahill P."/>
            <person name="Channer S."/>
            <person name="Cheshatsang Y."/>
            <person name="Chuda L."/>
            <person name="Citroen M."/>
            <person name="Collymore A."/>
            <person name="Cooke P."/>
            <person name="Costello M."/>
            <person name="D'Aco K."/>
            <person name="Daza R."/>
            <person name="De Haan G."/>
            <person name="DeGray S."/>
            <person name="DeMaso C."/>
            <person name="Dhargay N."/>
            <person name="Dooley K."/>
            <person name="Dooley E."/>
            <person name="Doricent M."/>
            <person name="Dorje P."/>
            <person name="Dorjee K."/>
            <person name="Dupes A."/>
            <person name="Elong R."/>
            <person name="Falk J."/>
            <person name="Farina A."/>
            <person name="Faro S."/>
            <person name="Ferguson D."/>
            <person name="Fisher S."/>
            <person name="Foley C.D."/>
            <person name="Franke A."/>
            <person name="Friedrich D."/>
            <person name="Gadbois L."/>
            <person name="Gearin G."/>
            <person name="Gearin C.R."/>
            <person name="Giannoukos G."/>
            <person name="Goode T."/>
            <person name="Graham J."/>
            <person name="Grandbois E."/>
            <person name="Grewal S."/>
            <person name="Gyaltsen K."/>
            <person name="Hafez N."/>
            <person name="Hagos B."/>
            <person name="Hall J."/>
            <person name="Henson C."/>
            <person name="Hollinger A."/>
            <person name="Honan T."/>
            <person name="Huard M.D."/>
            <person name="Hughes L."/>
            <person name="Hurhula B."/>
            <person name="Husby M.E."/>
            <person name="Kamat A."/>
            <person name="Kanga B."/>
            <person name="Kashin S."/>
            <person name="Khazanovich D."/>
            <person name="Kisner P."/>
            <person name="Lance K."/>
            <person name="Lara M."/>
            <person name="Lee W."/>
            <person name="Lennon N."/>
            <person name="Letendre F."/>
            <person name="LeVine R."/>
            <person name="Lipovsky A."/>
            <person name="Liu X."/>
            <person name="Liu J."/>
            <person name="Liu S."/>
            <person name="Lokyitsang T."/>
            <person name="Lokyitsang Y."/>
            <person name="Lubonja R."/>
            <person name="Lui A."/>
            <person name="MacDonald P."/>
            <person name="Magnisalis V."/>
            <person name="Maru K."/>
            <person name="Matthews C."/>
            <person name="McCusker W."/>
            <person name="McDonough S."/>
            <person name="Mehta T."/>
            <person name="Meldrim J."/>
            <person name="Meneus L."/>
            <person name="Mihai O."/>
            <person name="Mihalev A."/>
            <person name="Mihova T."/>
            <person name="Mittelman R."/>
            <person name="Mlenga V."/>
            <person name="Montmayeur A."/>
            <person name="Mulrain L."/>
            <person name="Navidi A."/>
            <person name="Naylor J."/>
            <person name="Negash T."/>
            <person name="Nguyen T."/>
            <person name="Nguyen N."/>
            <person name="Nicol R."/>
            <person name="Norbu C."/>
            <person name="Norbu N."/>
            <person name="Novod N."/>
            <person name="O'Neill B."/>
            <person name="Osman S."/>
            <person name="Markiewicz E."/>
            <person name="Oyono O.L."/>
            <person name="Patti C."/>
            <person name="Phunkhang P."/>
            <person name="Pierre F."/>
            <person name="Priest M."/>
            <person name="Raghuraman S."/>
            <person name="Rege F."/>
            <person name="Reyes R."/>
            <person name="Rise C."/>
            <person name="Rogov P."/>
            <person name="Ross K."/>
            <person name="Ryan E."/>
            <person name="Settipalli S."/>
            <person name="Shea T."/>
            <person name="Sherpa N."/>
            <person name="Shi L."/>
            <person name="Shih D."/>
            <person name="Sparrow T."/>
            <person name="Spaulding J."/>
            <person name="Stalker J."/>
            <person name="Stange-Thomann N."/>
            <person name="Stavropoulos S."/>
            <person name="Stone C."/>
            <person name="Strader C."/>
            <person name="Tesfaye S."/>
            <person name="Thomson T."/>
            <person name="Thoulutsang Y."/>
            <person name="Thoulutsang D."/>
            <person name="Topham K."/>
            <person name="Topping I."/>
            <person name="Tsamla T."/>
            <person name="Vassiliev H."/>
            <person name="Vo A."/>
            <person name="Wangchuk T."/>
            <person name="Wangdi T."/>
            <person name="Weiand M."/>
            <person name="Wilkinson J."/>
            <person name="Wilson A."/>
            <person name="Yadav S."/>
            <person name="Young G."/>
            <person name="Yu Q."/>
            <person name="Zembek L."/>
            <person name="Zhong D."/>
            <person name="Zimmer A."/>
            <person name="Zwirko Z."/>
            <person name="Jaffe D.B."/>
            <person name="Alvarez P."/>
            <person name="Brockman W."/>
            <person name="Butler J."/>
            <person name="Chin C."/>
            <person name="Gnerre S."/>
            <person name="Grabherr M."/>
            <person name="Kleber M."/>
            <person name="Mauceli E."/>
            <person name="MacCallum I."/>
        </authorList>
    </citation>
    <scope>NUCLEOTIDE SEQUENCE [LARGE SCALE GENOMIC DNA]</scope>
    <source>
        <strain evidence="3">Rob3c / Tucson 14021-0248.25</strain>
    </source>
</reference>
<accession>B4HUU2</accession>
<name>B4HUU2_DROSE</name>
<protein>
    <submittedName>
        <fullName evidence="2">GM19358</fullName>
    </submittedName>
</protein>